<accession>A0ABP9KS72</accession>
<feature type="transmembrane region" description="Helical" evidence="1">
    <location>
        <begin position="78"/>
        <end position="96"/>
    </location>
</feature>
<gene>
    <name evidence="2" type="ORF">GCM10023209_01490</name>
</gene>
<feature type="transmembrane region" description="Helical" evidence="1">
    <location>
        <begin position="108"/>
        <end position="126"/>
    </location>
</feature>
<keyword evidence="1" id="KW-1133">Transmembrane helix</keyword>
<dbReference type="EMBL" id="BAABHW010000001">
    <property type="protein sequence ID" value="GAA5064709.1"/>
    <property type="molecule type" value="Genomic_DNA"/>
</dbReference>
<sequence length="127" mass="13385">MVTIIAYFALAGFGWLALFQIALALGTPWGNMAWGGTHRVLPPALRIGSMIVALLAVFGVAVALQVGDIAQMSLPQVVLRPALGAFAVLFAMSFVANALSSSRAERRQGIPLTLVLTISCGLLFFLV</sequence>
<protein>
    <recommendedName>
        <fullName evidence="4">Multidrug DMT transporter permease</fullName>
    </recommendedName>
</protein>
<comment type="caution">
    <text evidence="2">The sequence shown here is derived from an EMBL/GenBank/DDBJ whole genome shotgun (WGS) entry which is preliminary data.</text>
</comment>
<keyword evidence="3" id="KW-1185">Reference proteome</keyword>
<evidence type="ECO:0000313" key="3">
    <source>
        <dbReference type="Proteomes" id="UP001499910"/>
    </source>
</evidence>
<evidence type="ECO:0000313" key="2">
    <source>
        <dbReference type="EMBL" id="GAA5064709.1"/>
    </source>
</evidence>
<name>A0ABP9KS72_9RHOB</name>
<feature type="transmembrane region" description="Helical" evidence="1">
    <location>
        <begin position="48"/>
        <end position="66"/>
    </location>
</feature>
<proteinExistence type="predicted"/>
<keyword evidence="1" id="KW-0472">Membrane</keyword>
<organism evidence="2 3">
    <name type="scientific">[Roseibacterium] beibuensis</name>
    <dbReference type="NCBI Taxonomy" id="1193142"/>
    <lineage>
        <taxon>Bacteria</taxon>
        <taxon>Pseudomonadati</taxon>
        <taxon>Pseudomonadota</taxon>
        <taxon>Alphaproteobacteria</taxon>
        <taxon>Rhodobacterales</taxon>
        <taxon>Roseobacteraceae</taxon>
        <taxon>Roseicyclus</taxon>
    </lineage>
</organism>
<evidence type="ECO:0008006" key="4">
    <source>
        <dbReference type="Google" id="ProtNLM"/>
    </source>
</evidence>
<reference evidence="3" key="1">
    <citation type="journal article" date="2019" name="Int. J. Syst. Evol. Microbiol.">
        <title>The Global Catalogue of Microorganisms (GCM) 10K type strain sequencing project: providing services to taxonomists for standard genome sequencing and annotation.</title>
        <authorList>
            <consortium name="The Broad Institute Genomics Platform"/>
            <consortium name="The Broad Institute Genome Sequencing Center for Infectious Disease"/>
            <person name="Wu L."/>
            <person name="Ma J."/>
        </authorList>
    </citation>
    <scope>NUCLEOTIDE SEQUENCE [LARGE SCALE GENOMIC DNA]</scope>
    <source>
        <strain evidence="3">JCM 18015</strain>
    </source>
</reference>
<dbReference type="Proteomes" id="UP001499910">
    <property type="component" value="Unassembled WGS sequence"/>
</dbReference>
<keyword evidence="1" id="KW-0812">Transmembrane</keyword>
<evidence type="ECO:0000256" key="1">
    <source>
        <dbReference type="SAM" id="Phobius"/>
    </source>
</evidence>
<dbReference type="RefSeq" id="WP_259547233.1">
    <property type="nucleotide sequence ID" value="NZ_BAABHW010000001.1"/>
</dbReference>